<evidence type="ECO:0000256" key="2">
    <source>
        <dbReference type="SAM" id="MobiDB-lite"/>
    </source>
</evidence>
<dbReference type="InterPro" id="IPR038305">
    <property type="entry name" value="HeLo_sf"/>
</dbReference>
<feature type="domain" description="Nephrocystin 3-like N-terminal" evidence="5">
    <location>
        <begin position="260"/>
        <end position="440"/>
    </location>
</feature>
<reference evidence="7 8" key="1">
    <citation type="journal article" date="2014" name="BMC Genomics">
        <title>Comparative genome sequencing reveals chemotype-specific gene clusters in the toxigenic black mold Stachybotrys.</title>
        <authorList>
            <person name="Semeiks J."/>
            <person name="Borek D."/>
            <person name="Otwinowski Z."/>
            <person name="Grishin N.V."/>
        </authorList>
    </citation>
    <scope>NUCLEOTIDE SEQUENCE [LARGE SCALE GENOMIC DNA]</scope>
    <source>
        <strain evidence="8">CBS 109288 / IBT 7711</strain>
    </source>
</reference>
<evidence type="ECO:0000256" key="1">
    <source>
        <dbReference type="ARBA" id="ARBA00022737"/>
    </source>
</evidence>
<dbReference type="SUPFAM" id="SSF52540">
    <property type="entry name" value="P-loop containing nucleoside triphosphate hydrolases"/>
    <property type="match status" value="1"/>
</dbReference>
<dbReference type="Pfam" id="PF00487">
    <property type="entry name" value="FA_desaturase"/>
    <property type="match status" value="1"/>
</dbReference>
<feature type="domain" description="Fatty acid desaturase" evidence="3">
    <location>
        <begin position="849"/>
        <end position="1063"/>
    </location>
</feature>
<keyword evidence="1" id="KW-0677">Repeat</keyword>
<organism evidence="7 8">
    <name type="scientific">Stachybotrys chartarum (strain CBS 109288 / IBT 7711)</name>
    <name type="common">Toxic black mold</name>
    <name type="synonym">Stilbospora chartarum</name>
    <dbReference type="NCBI Taxonomy" id="1280523"/>
    <lineage>
        <taxon>Eukaryota</taxon>
        <taxon>Fungi</taxon>
        <taxon>Dikarya</taxon>
        <taxon>Ascomycota</taxon>
        <taxon>Pezizomycotina</taxon>
        <taxon>Sordariomycetes</taxon>
        <taxon>Hypocreomycetidae</taxon>
        <taxon>Hypocreales</taxon>
        <taxon>Stachybotryaceae</taxon>
        <taxon>Stachybotrys</taxon>
    </lineage>
</organism>
<evidence type="ECO:0000313" key="8">
    <source>
        <dbReference type="Proteomes" id="UP000028045"/>
    </source>
</evidence>
<feature type="domain" description="Prion-inhibition and propagation HeLo" evidence="4">
    <location>
        <begin position="5"/>
        <end position="186"/>
    </location>
</feature>
<gene>
    <name evidence="7" type="ORF">S7711_03457</name>
</gene>
<evidence type="ECO:0000259" key="4">
    <source>
        <dbReference type="Pfam" id="PF14479"/>
    </source>
</evidence>
<feature type="domain" description="DUF7791" evidence="6">
    <location>
        <begin position="550"/>
        <end position="674"/>
    </location>
</feature>
<accession>A0A084AFT5</accession>
<dbReference type="Proteomes" id="UP000028045">
    <property type="component" value="Unassembled WGS sequence"/>
</dbReference>
<dbReference type="HOGENOM" id="CLU_253192_0_0_1"/>
<sequence length="1142" mass="130698">MEAAGLAIGIFALAGSFGDCVELFSYFSSYRSIGRDYEILEAKLDVEKTLFLQWARRVRLLQPDYDERLDDPDLQRAIFRVLSSIRSFLSEGSALQKQYGLEPTAEGLEASDAVATNLSRGHLEKFVQDFKALQTRVDLRSSNVSKTSKLRWAINDKDKFEKLVTDLALFISKLNQLIPSTGQEWEQSDARALLHQSLSRLKDFRTIEILRSAAIDAPAYVSVPAVARFEEVLRPKILAQLWFRTMDDRLEVIAPAHPRTFLWALRDESVLSSWLSSGSGIFWLSGKAGSGKSTLMKHLYGLKDTKSRLLEWAGSSKLVLGSFFFWNLGRTEQRSHIGLSTAVLYQILNHNQSLIPTLLPRMWKLGCSQGAHTDGLAALEPPSSVELAAAFQMLGNVEISQRFCFFIDGLDEYEGNLVDGISFVQNLCCNPNIKILLSSRPIPLCTDAFSSLPMLRLQDITRPDISNYVHDKISSHKYMLRLKASHPEDAESIIQQLVDKSAGVFLWVILACRSVLNGFAAYDTVAELMERVEELPPELEGMFRHMLSMIDRRYVEHTAKMLRICYQRQVIGRTREYQRRDLVKIDALCWDMLDSAGMDIENMPPLDLSNPSRKHVVWDRVEGRLRSRCGGLLELDGTNPSNTRSGQEPRENASVVFMHRTVFEFLDNPEIWNLEYLRIHDIRFNANAALFGAASTLRVHALLPSRPKVAKMEYIVFDENLTKPDRLVLQSLASDLQTPDAADLHSRTAAKASPNGHSQRGESQDELTIDALTRRNDPKDARFVPTVVNGFDLEGVQLPPILDSWLLQPYIRFARSIVRVETDVVMLTHLLLYFATSVPSAIFLFRNFTWIHGILHFVMQVSYMGPYTLMMHQQIHMGGILKKRFQLIDTVFPYITDPLMGHTWNTYYYHHVKHHHVEGNGPHDLSSTLRYQRDDIFHFLHYVGRFYFFIWLDLPLYFLRKGRRALAFKAAFWELSSYAMIVSLFRLNPRACTFAIVLPLALLRLGLMVGNWGQHAFVDRDDPDSDYRSSITLIDVASNRHSFNDGYHTSHHLNPLRHWREHPVSFLKSKALYASQQALVFHNIDYIFITVRLMMKDYNTLARCLVPIGDQVAMSLDERAALLRKHTQQFSEEEIRIKFKKN</sequence>
<dbReference type="PANTHER" id="PTHR36459">
    <property type="entry name" value="ORF"/>
    <property type="match status" value="1"/>
</dbReference>
<proteinExistence type="predicted"/>
<keyword evidence="8" id="KW-1185">Reference proteome</keyword>
<dbReference type="InterPro" id="IPR029498">
    <property type="entry name" value="HeLo_dom"/>
</dbReference>
<dbReference type="GO" id="GO:0006629">
    <property type="term" value="P:lipid metabolic process"/>
    <property type="evidence" value="ECO:0007669"/>
    <property type="project" value="InterPro"/>
</dbReference>
<evidence type="ECO:0008006" key="9">
    <source>
        <dbReference type="Google" id="ProtNLM"/>
    </source>
</evidence>
<dbReference type="Pfam" id="PF24883">
    <property type="entry name" value="NPHP3_N"/>
    <property type="match status" value="1"/>
</dbReference>
<protein>
    <recommendedName>
        <fullName evidence="9">Prion-inhibition and propagation HeLo domain-containing protein</fullName>
    </recommendedName>
</protein>
<dbReference type="InterPro" id="IPR027417">
    <property type="entry name" value="P-loop_NTPase"/>
</dbReference>
<dbReference type="Gene3D" id="1.20.120.1020">
    <property type="entry name" value="Prion-inhibition and propagation, HeLo domain"/>
    <property type="match status" value="1"/>
</dbReference>
<dbReference type="InterPro" id="IPR056884">
    <property type="entry name" value="NPHP3-like_N"/>
</dbReference>
<dbReference type="EMBL" id="KL648750">
    <property type="protein sequence ID" value="KEY64164.1"/>
    <property type="molecule type" value="Genomic_DNA"/>
</dbReference>
<dbReference type="InterPro" id="IPR056693">
    <property type="entry name" value="DUF7791"/>
</dbReference>
<dbReference type="Pfam" id="PF14479">
    <property type="entry name" value="HeLo"/>
    <property type="match status" value="1"/>
</dbReference>
<evidence type="ECO:0000313" key="7">
    <source>
        <dbReference type="EMBL" id="KEY64164.1"/>
    </source>
</evidence>
<dbReference type="InterPro" id="IPR005804">
    <property type="entry name" value="FA_desaturase_dom"/>
</dbReference>
<evidence type="ECO:0000259" key="6">
    <source>
        <dbReference type="Pfam" id="PF25053"/>
    </source>
</evidence>
<dbReference type="OrthoDB" id="443402at2759"/>
<dbReference type="PANTHER" id="PTHR36459:SF1">
    <property type="entry name" value="FATTY ACID DESATURASE DOMAIN-CONTAINING PROTEIN-RELATED"/>
    <property type="match status" value="1"/>
</dbReference>
<dbReference type="Pfam" id="PF25053">
    <property type="entry name" value="DUF7791"/>
    <property type="match status" value="1"/>
</dbReference>
<feature type="region of interest" description="Disordered" evidence="2">
    <location>
        <begin position="743"/>
        <end position="765"/>
    </location>
</feature>
<name>A0A084AFT5_STACB</name>
<evidence type="ECO:0000259" key="5">
    <source>
        <dbReference type="Pfam" id="PF24883"/>
    </source>
</evidence>
<evidence type="ECO:0000259" key="3">
    <source>
        <dbReference type="Pfam" id="PF00487"/>
    </source>
</evidence>
<dbReference type="AlphaFoldDB" id="A0A084AFT5"/>